<sequence length="169" mass="18913">MITTYFTSKVGELLVCFIIPSKHGCEGVPRSAPVWKLPFWVTETPGLIWPAILTRSLSVPFLGPFWLPEFWRFRWMPTVSRPALPAVDHGIEPSCESRKSMHIWNTFIFLTSGTRSRGYWSCLMLRPCNAFIKSCNVPPKEASSSPTVSLLWSSCACPISSSVSRGSPC</sequence>
<dbReference type="HOGENOM" id="CLU_1579601_0_0_1"/>
<dbReference type="Proteomes" id="UP000027361">
    <property type="component" value="Unassembled WGS sequence"/>
</dbReference>
<dbReference type="EMBL" id="JMSN01000092">
    <property type="protein sequence ID" value="KDN40334.1"/>
    <property type="molecule type" value="Genomic_DNA"/>
</dbReference>
<keyword evidence="2" id="KW-1185">Reference proteome</keyword>
<accession>A0A066VNM2</accession>
<evidence type="ECO:0000313" key="1">
    <source>
        <dbReference type="EMBL" id="KDN40334.1"/>
    </source>
</evidence>
<dbReference type="GeneID" id="25261976"/>
<proteinExistence type="predicted"/>
<organism evidence="1 2">
    <name type="scientific">Tilletiaria anomala (strain ATCC 24038 / CBS 436.72 / UBC 951)</name>
    <dbReference type="NCBI Taxonomy" id="1037660"/>
    <lineage>
        <taxon>Eukaryota</taxon>
        <taxon>Fungi</taxon>
        <taxon>Dikarya</taxon>
        <taxon>Basidiomycota</taxon>
        <taxon>Ustilaginomycotina</taxon>
        <taxon>Exobasidiomycetes</taxon>
        <taxon>Georgefischeriales</taxon>
        <taxon>Tilletiariaceae</taxon>
        <taxon>Tilletiaria</taxon>
    </lineage>
</organism>
<protein>
    <submittedName>
        <fullName evidence="1">Uncharacterized protein</fullName>
    </submittedName>
</protein>
<dbReference type="AlphaFoldDB" id="A0A066VNM2"/>
<evidence type="ECO:0000313" key="2">
    <source>
        <dbReference type="Proteomes" id="UP000027361"/>
    </source>
</evidence>
<gene>
    <name evidence="1" type="ORF">K437DRAFT_189856</name>
</gene>
<dbReference type="InParanoid" id="A0A066VNM2"/>
<reference evidence="1 2" key="1">
    <citation type="submission" date="2014-05" db="EMBL/GenBank/DDBJ databases">
        <title>Draft genome sequence of a rare smut relative, Tilletiaria anomala UBC 951.</title>
        <authorList>
            <consortium name="DOE Joint Genome Institute"/>
            <person name="Toome M."/>
            <person name="Kuo A."/>
            <person name="Henrissat B."/>
            <person name="Lipzen A."/>
            <person name="Tritt A."/>
            <person name="Yoshinaga Y."/>
            <person name="Zane M."/>
            <person name="Barry K."/>
            <person name="Grigoriev I.V."/>
            <person name="Spatafora J.W."/>
            <person name="Aimea M.C."/>
        </authorList>
    </citation>
    <scope>NUCLEOTIDE SEQUENCE [LARGE SCALE GENOMIC DNA]</scope>
    <source>
        <strain evidence="1 2">UBC 951</strain>
    </source>
</reference>
<comment type="caution">
    <text evidence="1">The sequence shown here is derived from an EMBL/GenBank/DDBJ whole genome shotgun (WGS) entry which is preliminary data.</text>
</comment>
<name>A0A066VNM2_TILAU</name>
<dbReference type="RefSeq" id="XP_013241345.1">
    <property type="nucleotide sequence ID" value="XM_013385891.1"/>
</dbReference>